<keyword evidence="3" id="KW-0813">Transport</keyword>
<dbReference type="CDD" id="cd17503">
    <property type="entry name" value="MFS_LmrB_MDR_like"/>
    <property type="match status" value="1"/>
</dbReference>
<keyword evidence="7 8" id="KW-0472">Membrane</keyword>
<accession>A0AA89PCZ1</accession>
<keyword evidence="6 8" id="KW-1133">Transmembrane helix</keyword>
<dbReference type="Gene3D" id="1.20.1250.20">
    <property type="entry name" value="MFS general substrate transporter like domains"/>
    <property type="match status" value="1"/>
</dbReference>
<gene>
    <name evidence="10" type="ORF">HNQ53_002761</name>
</gene>
<feature type="transmembrane region" description="Helical" evidence="8">
    <location>
        <begin position="117"/>
        <end position="139"/>
    </location>
</feature>
<evidence type="ECO:0000256" key="8">
    <source>
        <dbReference type="SAM" id="Phobius"/>
    </source>
</evidence>
<feature type="transmembrane region" description="Helical" evidence="8">
    <location>
        <begin position="151"/>
        <end position="172"/>
    </location>
</feature>
<dbReference type="RefSeq" id="WP_237567703.1">
    <property type="nucleotide sequence ID" value="NZ_CP047491.1"/>
</dbReference>
<feature type="transmembrane region" description="Helical" evidence="8">
    <location>
        <begin position="178"/>
        <end position="200"/>
    </location>
</feature>
<evidence type="ECO:0000256" key="5">
    <source>
        <dbReference type="ARBA" id="ARBA00022692"/>
    </source>
</evidence>
<dbReference type="GO" id="GO:0022857">
    <property type="term" value="F:transmembrane transporter activity"/>
    <property type="evidence" value="ECO:0007669"/>
    <property type="project" value="InterPro"/>
</dbReference>
<evidence type="ECO:0000256" key="6">
    <source>
        <dbReference type="ARBA" id="ARBA00022989"/>
    </source>
</evidence>
<dbReference type="PANTHER" id="PTHR42718">
    <property type="entry name" value="MAJOR FACILITATOR SUPERFAMILY MULTIDRUG TRANSPORTER MFSC"/>
    <property type="match status" value="1"/>
</dbReference>
<keyword evidence="5 8" id="KW-0812">Transmembrane</keyword>
<feature type="transmembrane region" description="Helical" evidence="8">
    <location>
        <begin position="372"/>
        <end position="395"/>
    </location>
</feature>
<dbReference type="EMBL" id="JACHHR010000003">
    <property type="protein sequence ID" value="MBB5212536.1"/>
    <property type="molecule type" value="Genomic_DNA"/>
</dbReference>
<dbReference type="PROSITE" id="PS50850">
    <property type="entry name" value="MFS"/>
    <property type="match status" value="1"/>
</dbReference>
<comment type="caution">
    <text evidence="10">The sequence shown here is derived from an EMBL/GenBank/DDBJ whole genome shotgun (WGS) entry which is preliminary data.</text>
</comment>
<feature type="transmembrane region" description="Helical" evidence="8">
    <location>
        <begin position="312"/>
        <end position="333"/>
    </location>
</feature>
<feature type="transmembrane region" description="Helical" evidence="8">
    <location>
        <begin position="484"/>
        <end position="501"/>
    </location>
</feature>
<keyword evidence="4" id="KW-1003">Cell membrane</keyword>
<evidence type="ECO:0000256" key="4">
    <source>
        <dbReference type="ARBA" id="ARBA00022475"/>
    </source>
</evidence>
<feature type="transmembrane region" description="Helical" evidence="8">
    <location>
        <begin position="61"/>
        <end position="80"/>
    </location>
</feature>
<dbReference type="PRINTS" id="PR01036">
    <property type="entry name" value="TCRTETB"/>
</dbReference>
<dbReference type="PANTHER" id="PTHR42718:SF9">
    <property type="entry name" value="MAJOR FACILITATOR SUPERFAMILY MULTIDRUG TRANSPORTER MFSC"/>
    <property type="match status" value="1"/>
</dbReference>
<evidence type="ECO:0000256" key="7">
    <source>
        <dbReference type="ARBA" id="ARBA00023136"/>
    </source>
</evidence>
<feature type="transmembrane region" description="Helical" evidence="8">
    <location>
        <begin position="345"/>
        <end position="366"/>
    </location>
</feature>
<dbReference type="NCBIfam" id="TIGR00711">
    <property type="entry name" value="efflux_EmrB"/>
    <property type="match status" value="1"/>
</dbReference>
<evidence type="ECO:0000256" key="1">
    <source>
        <dbReference type="ARBA" id="ARBA00004651"/>
    </source>
</evidence>
<evidence type="ECO:0000256" key="3">
    <source>
        <dbReference type="ARBA" id="ARBA00022448"/>
    </source>
</evidence>
<feature type="domain" description="Major facilitator superfamily (MFS) profile" evidence="9">
    <location>
        <begin position="26"/>
        <end position="506"/>
    </location>
</feature>
<dbReference type="InterPro" id="IPR020846">
    <property type="entry name" value="MFS_dom"/>
</dbReference>
<feature type="transmembrane region" description="Helical" evidence="8">
    <location>
        <begin position="20"/>
        <end position="39"/>
    </location>
</feature>
<comment type="subcellular location">
    <subcellularLocation>
        <location evidence="1">Cell membrane</location>
        <topology evidence="1">Multi-pass membrane protein</topology>
    </subcellularLocation>
</comment>
<protein>
    <submittedName>
        <fullName evidence="10">DHA2 family multidrug resistance protein</fullName>
    </submittedName>
</protein>
<dbReference type="Gene3D" id="1.20.1720.10">
    <property type="entry name" value="Multidrug resistance protein D"/>
    <property type="match status" value="1"/>
</dbReference>
<dbReference type="InterPro" id="IPR004638">
    <property type="entry name" value="EmrB-like"/>
</dbReference>
<feature type="transmembrane region" description="Helical" evidence="8">
    <location>
        <begin position="212"/>
        <end position="229"/>
    </location>
</feature>
<sequence length="508" mass="55535">MSQQAQAGTITAPGTQRRAFGGEAMITVSIMLATIMQVLDTTIANVALPHMQGSLGAGSDQITWVLTSYIVAAAIMTPPVGYLAQRFGRRQVFLWSVGGFTVTSMLCGQAGSLNEMILWRLLQGLFGASLVPLSQATLLDTFPKERHASAMSIWGVGVMIGPVLGPTLGGWLTEYYSWRWVFYINLPFGILSMLGIYFCVPESETRRQRFDGLGFGLLALAVGALQMLLDRGEQVEWFEALEIQLYAIAAVLGLYLFLVHSRTTSTPFLSPELFRDRNYVSGLIFIFIVGIILLATMALLPPFLQQWKGYPVVTTGLVLMPRGVGTMISMMVVGKLMQRFDARALILLGMGLVSFSLWEMTGFNLQVGQRDLIYTGVVQGLGLGLVFVPISTLAYATLEPRFRGEATALFSLSRNLGSSIGVSIVMAALTRNLWINQQQLGERVQLPAGTLNGLPAADSIAALPGALMEEVTRQAAEIAYVNDFQMLMWINMLAMPLVFLLRNPDRHG</sequence>
<dbReference type="GO" id="GO:0005886">
    <property type="term" value="C:plasma membrane"/>
    <property type="evidence" value="ECO:0007669"/>
    <property type="project" value="UniProtKB-SubCell"/>
</dbReference>
<feature type="transmembrane region" description="Helical" evidence="8">
    <location>
        <begin position="92"/>
        <end position="111"/>
    </location>
</feature>
<dbReference type="Proteomes" id="UP000563601">
    <property type="component" value="Unassembled WGS sequence"/>
</dbReference>
<dbReference type="SUPFAM" id="SSF103473">
    <property type="entry name" value="MFS general substrate transporter"/>
    <property type="match status" value="1"/>
</dbReference>
<organism evidence="10 11">
    <name type="scientific">Microbulbifer hydrolyticus</name>
    <dbReference type="NCBI Taxonomy" id="48074"/>
    <lineage>
        <taxon>Bacteria</taxon>
        <taxon>Pseudomonadati</taxon>
        <taxon>Pseudomonadota</taxon>
        <taxon>Gammaproteobacteria</taxon>
        <taxon>Cellvibrionales</taxon>
        <taxon>Microbulbiferaceae</taxon>
        <taxon>Microbulbifer</taxon>
    </lineage>
</organism>
<name>A0AA89PCZ1_9GAMM</name>
<comment type="similarity">
    <text evidence="2">Belongs to the major facilitator superfamily. EmrB family.</text>
</comment>
<dbReference type="Pfam" id="PF07690">
    <property type="entry name" value="MFS_1"/>
    <property type="match status" value="1"/>
</dbReference>
<feature type="transmembrane region" description="Helical" evidence="8">
    <location>
        <begin position="279"/>
        <end position="300"/>
    </location>
</feature>
<reference evidence="10 11" key="1">
    <citation type="submission" date="2020-08" db="EMBL/GenBank/DDBJ databases">
        <title>Genomic Encyclopedia of Type Strains, Phase IV (KMG-IV): sequencing the most valuable type-strain genomes for metagenomic binning, comparative biology and taxonomic classification.</title>
        <authorList>
            <person name="Goeker M."/>
        </authorList>
    </citation>
    <scope>NUCLEOTIDE SEQUENCE [LARGE SCALE GENOMIC DNA]</scope>
    <source>
        <strain evidence="10 11">DSM 11525</strain>
    </source>
</reference>
<dbReference type="AlphaFoldDB" id="A0AA89PCZ1"/>
<dbReference type="InterPro" id="IPR036259">
    <property type="entry name" value="MFS_trans_sf"/>
</dbReference>
<proteinExistence type="inferred from homology"/>
<feature type="transmembrane region" description="Helical" evidence="8">
    <location>
        <begin position="241"/>
        <end position="258"/>
    </location>
</feature>
<evidence type="ECO:0000259" key="9">
    <source>
        <dbReference type="PROSITE" id="PS50850"/>
    </source>
</evidence>
<evidence type="ECO:0000313" key="11">
    <source>
        <dbReference type="Proteomes" id="UP000563601"/>
    </source>
</evidence>
<dbReference type="InterPro" id="IPR011701">
    <property type="entry name" value="MFS"/>
</dbReference>
<evidence type="ECO:0000256" key="2">
    <source>
        <dbReference type="ARBA" id="ARBA00008537"/>
    </source>
</evidence>
<evidence type="ECO:0000313" key="10">
    <source>
        <dbReference type="EMBL" id="MBB5212536.1"/>
    </source>
</evidence>